<dbReference type="Gene3D" id="3.30.420.270">
    <property type="match status" value="1"/>
</dbReference>
<name>A0A1R0FAZ6_9HYPH</name>
<dbReference type="GO" id="GO:0022857">
    <property type="term" value="F:transmembrane transporter activity"/>
    <property type="evidence" value="ECO:0007669"/>
    <property type="project" value="InterPro"/>
</dbReference>
<reference evidence="13 14" key="1">
    <citation type="submission" date="2016-12" db="EMBL/GenBank/DDBJ databases">
        <title>Comparative genomics of Bartonella apis.</title>
        <authorList>
            <person name="Engel P."/>
        </authorList>
    </citation>
    <scope>NUCLEOTIDE SEQUENCE [LARGE SCALE GENOMIC DNA]</scope>
    <source>
        <strain evidence="13 14">PEB0149</strain>
    </source>
</reference>
<evidence type="ECO:0000256" key="12">
    <source>
        <dbReference type="SAM" id="Phobius"/>
    </source>
</evidence>
<evidence type="ECO:0000256" key="7">
    <source>
        <dbReference type="ARBA" id="ARBA00022989"/>
    </source>
</evidence>
<dbReference type="PANTHER" id="PTHR30558:SF7">
    <property type="entry name" value="TOL-PAL SYSTEM PROTEIN TOLR"/>
    <property type="match status" value="1"/>
</dbReference>
<dbReference type="GO" id="GO:0051301">
    <property type="term" value="P:cell division"/>
    <property type="evidence" value="ECO:0007669"/>
    <property type="project" value="UniProtKB-KW"/>
</dbReference>
<keyword evidence="9" id="KW-0131">Cell cycle</keyword>
<feature type="transmembrane region" description="Helical" evidence="12">
    <location>
        <begin position="31"/>
        <end position="53"/>
    </location>
</feature>
<comment type="subcellular location">
    <subcellularLocation>
        <location evidence="1">Cell membrane</location>
        <topology evidence="1">Single-pass membrane protein</topology>
    </subcellularLocation>
    <subcellularLocation>
        <location evidence="10">Cell membrane</location>
        <topology evidence="10">Single-pass type II membrane protein</topology>
    </subcellularLocation>
</comment>
<dbReference type="EMBL" id="LXYT01000001">
    <property type="protein sequence ID" value="OLY44145.1"/>
    <property type="molecule type" value="Genomic_DNA"/>
</dbReference>
<dbReference type="GO" id="GO:0015031">
    <property type="term" value="P:protein transport"/>
    <property type="evidence" value="ECO:0007669"/>
    <property type="project" value="UniProtKB-KW"/>
</dbReference>
<proteinExistence type="inferred from homology"/>
<keyword evidence="10" id="KW-0653">Protein transport</keyword>
<dbReference type="InterPro" id="IPR014168">
    <property type="entry name" value="Tol-Pal_TolR"/>
</dbReference>
<sequence length="153" mass="16365">MGMAVGSSGGSRRRGRRGGAPRRGLMSEINVTPFVDVMLVLLIIFMVSAPLLVNGVPLDLPKTQAGPVNTETKPLTVSINDQGRLAVNEEYYDTPDEVVAKLKAVTESGGDASKQRIFVRGAKTVEYQKVLDLLAIIQKAGFTNVALASLPQQ</sequence>
<keyword evidence="8 12" id="KW-0472">Membrane</keyword>
<dbReference type="NCBIfam" id="TIGR02801">
    <property type="entry name" value="tolR"/>
    <property type="match status" value="1"/>
</dbReference>
<evidence type="ECO:0000256" key="9">
    <source>
        <dbReference type="ARBA" id="ARBA00023306"/>
    </source>
</evidence>
<keyword evidence="7 12" id="KW-1133">Transmembrane helix</keyword>
<evidence type="ECO:0000256" key="1">
    <source>
        <dbReference type="ARBA" id="ARBA00004162"/>
    </source>
</evidence>
<dbReference type="PANTHER" id="PTHR30558">
    <property type="entry name" value="EXBD MEMBRANE COMPONENT OF PMF-DRIVEN MACROMOLECULE IMPORT SYSTEM"/>
    <property type="match status" value="1"/>
</dbReference>
<evidence type="ECO:0000256" key="6">
    <source>
        <dbReference type="ARBA" id="ARBA00022692"/>
    </source>
</evidence>
<gene>
    <name evidence="13" type="ORF">PEB0149_016110</name>
</gene>
<dbReference type="RefSeq" id="WP_075869306.1">
    <property type="nucleotide sequence ID" value="NZ_CALYQA010000002.1"/>
</dbReference>
<evidence type="ECO:0000256" key="11">
    <source>
        <dbReference type="SAM" id="MobiDB-lite"/>
    </source>
</evidence>
<evidence type="ECO:0000313" key="13">
    <source>
        <dbReference type="EMBL" id="OLY44145.1"/>
    </source>
</evidence>
<evidence type="ECO:0000313" key="14">
    <source>
        <dbReference type="Proteomes" id="UP000187344"/>
    </source>
</evidence>
<feature type="compositionally biased region" description="Basic residues" evidence="11">
    <location>
        <begin position="11"/>
        <end position="20"/>
    </location>
</feature>
<dbReference type="InterPro" id="IPR003400">
    <property type="entry name" value="ExbD"/>
</dbReference>
<dbReference type="GO" id="GO:0005886">
    <property type="term" value="C:plasma membrane"/>
    <property type="evidence" value="ECO:0007669"/>
    <property type="project" value="UniProtKB-SubCell"/>
</dbReference>
<evidence type="ECO:0000256" key="3">
    <source>
        <dbReference type="ARBA" id="ARBA00022475"/>
    </source>
</evidence>
<evidence type="ECO:0000256" key="5">
    <source>
        <dbReference type="ARBA" id="ARBA00022618"/>
    </source>
</evidence>
<evidence type="ECO:0000256" key="4">
    <source>
        <dbReference type="ARBA" id="ARBA00022519"/>
    </source>
</evidence>
<organism evidence="13 14">
    <name type="scientific">Bartonella apis</name>
    <dbReference type="NCBI Taxonomy" id="1686310"/>
    <lineage>
        <taxon>Bacteria</taxon>
        <taxon>Pseudomonadati</taxon>
        <taxon>Pseudomonadota</taxon>
        <taxon>Alphaproteobacteria</taxon>
        <taxon>Hyphomicrobiales</taxon>
        <taxon>Bartonellaceae</taxon>
        <taxon>Bartonella</taxon>
    </lineage>
</organism>
<dbReference type="Pfam" id="PF02472">
    <property type="entry name" value="ExbD"/>
    <property type="match status" value="1"/>
</dbReference>
<keyword evidence="14" id="KW-1185">Reference proteome</keyword>
<keyword evidence="6 10" id="KW-0812">Transmembrane</keyword>
<dbReference type="GeneID" id="92991230"/>
<keyword evidence="10" id="KW-0813">Transport</keyword>
<evidence type="ECO:0000256" key="2">
    <source>
        <dbReference type="ARBA" id="ARBA00005811"/>
    </source>
</evidence>
<dbReference type="Proteomes" id="UP000187344">
    <property type="component" value="Unassembled WGS sequence"/>
</dbReference>
<keyword evidence="5" id="KW-0132">Cell division</keyword>
<comment type="similarity">
    <text evidence="2 10">Belongs to the ExbD/TolR family.</text>
</comment>
<evidence type="ECO:0000256" key="8">
    <source>
        <dbReference type="ARBA" id="ARBA00023136"/>
    </source>
</evidence>
<feature type="region of interest" description="Disordered" evidence="11">
    <location>
        <begin position="1"/>
        <end position="23"/>
    </location>
</feature>
<accession>A0A1R0FAZ6</accession>
<keyword evidence="3" id="KW-1003">Cell membrane</keyword>
<dbReference type="AlphaFoldDB" id="A0A1R0FAZ6"/>
<dbReference type="OrthoDB" id="9798629at2"/>
<evidence type="ECO:0000256" key="10">
    <source>
        <dbReference type="RuleBase" id="RU003879"/>
    </source>
</evidence>
<comment type="caution">
    <text evidence="13">The sequence shown here is derived from an EMBL/GenBank/DDBJ whole genome shotgun (WGS) entry which is preliminary data.</text>
</comment>
<keyword evidence="4" id="KW-0997">Cell inner membrane</keyword>
<protein>
    <submittedName>
        <fullName evidence="13">Biopolymer transport protein TolR</fullName>
    </submittedName>
</protein>